<gene>
    <name evidence="1" type="ORF">GCWU000182_000738</name>
</gene>
<comment type="caution">
    <text evidence="1">The sequence shown here is derived from an EMBL/GenBank/DDBJ whole genome shotgun (WGS) entry which is preliminary data.</text>
</comment>
<evidence type="ECO:0000313" key="1">
    <source>
        <dbReference type="EMBL" id="ESK66004.1"/>
    </source>
</evidence>
<dbReference type="HOGENOM" id="CLU_2434040_0_0_9"/>
<dbReference type="AlphaFoldDB" id="W1Q6B6"/>
<evidence type="ECO:0000313" key="2">
    <source>
        <dbReference type="Proteomes" id="UP000019050"/>
    </source>
</evidence>
<protein>
    <submittedName>
        <fullName evidence="1">Uncharacterized protein</fullName>
    </submittedName>
</protein>
<reference evidence="1" key="1">
    <citation type="submission" date="2013-06" db="EMBL/GenBank/DDBJ databases">
        <authorList>
            <person name="Weinstock G."/>
            <person name="Sodergren E."/>
            <person name="Clifton S."/>
            <person name="Fulton L."/>
            <person name="Fulton B."/>
            <person name="Courtney L."/>
            <person name="Fronick C."/>
            <person name="Harrison M."/>
            <person name="Strong C."/>
            <person name="Farmer C."/>
            <person name="Delahaunty K."/>
            <person name="Markovic C."/>
            <person name="Hall O."/>
            <person name="Minx P."/>
            <person name="Tomlinson C."/>
            <person name="Mitreva M."/>
            <person name="Nelson J."/>
            <person name="Hou S."/>
            <person name="Wollam A."/>
            <person name="Pepin K.H."/>
            <person name="Johnson M."/>
            <person name="Bhonagiri V."/>
            <person name="Nash W.E."/>
            <person name="Warren W."/>
            <person name="Chinwalla A."/>
            <person name="Mardis E.R."/>
            <person name="Wilson R.K."/>
        </authorList>
    </citation>
    <scope>NUCLEOTIDE SEQUENCE [LARGE SCALE GENOMIC DNA]</scope>
    <source>
        <strain evidence="1">ATCC 49176</strain>
    </source>
</reference>
<proteinExistence type="predicted"/>
<dbReference type="RefSeq" id="WP_023391389.1">
    <property type="nucleotide sequence ID" value="NZ_KI535340.1"/>
</dbReference>
<dbReference type="STRING" id="592010.GCWU000182_000738"/>
<keyword evidence="2" id="KW-1185">Reference proteome</keyword>
<dbReference type="GeneID" id="84816824"/>
<accession>W1Q6B6</accession>
<sequence length="90" mass="10068">MFDWYIDWSKRKKREAVIEVVTNVVKIRSDTVKANLNSAIELKVGLARTKTKLLQEVFSGSFRGQAGKAAGEEVATQSSKLALIELEKIE</sequence>
<organism evidence="1 2">
    <name type="scientific">Abiotrophia defectiva ATCC 49176</name>
    <dbReference type="NCBI Taxonomy" id="592010"/>
    <lineage>
        <taxon>Bacteria</taxon>
        <taxon>Bacillati</taxon>
        <taxon>Bacillota</taxon>
        <taxon>Bacilli</taxon>
        <taxon>Lactobacillales</taxon>
        <taxon>Aerococcaceae</taxon>
        <taxon>Abiotrophia</taxon>
    </lineage>
</organism>
<name>W1Q6B6_ABIDE</name>
<dbReference type="Proteomes" id="UP000019050">
    <property type="component" value="Unassembled WGS sequence"/>
</dbReference>
<dbReference type="EMBL" id="ACIN03000004">
    <property type="protein sequence ID" value="ESK66004.1"/>
    <property type="molecule type" value="Genomic_DNA"/>
</dbReference>